<evidence type="ECO:0000313" key="4">
    <source>
        <dbReference type="EMBL" id="KIM74301.1"/>
    </source>
</evidence>
<name>A0A0C3F2Z0_PILCF</name>
<dbReference type="InterPro" id="IPR015943">
    <property type="entry name" value="WD40/YVTN_repeat-like_dom_sf"/>
</dbReference>
<dbReference type="SUPFAM" id="SSF50978">
    <property type="entry name" value="WD40 repeat-like"/>
    <property type="match status" value="1"/>
</dbReference>
<dbReference type="AlphaFoldDB" id="A0A0C3F2Z0"/>
<evidence type="ECO:0000256" key="3">
    <source>
        <dbReference type="PROSITE-ProRule" id="PRU00221"/>
    </source>
</evidence>
<keyword evidence="1 3" id="KW-0853">WD repeat</keyword>
<accession>A0A0C3F2Z0</accession>
<reference evidence="4 5" key="1">
    <citation type="submission" date="2014-04" db="EMBL/GenBank/DDBJ databases">
        <authorList>
            <consortium name="DOE Joint Genome Institute"/>
            <person name="Kuo A."/>
            <person name="Tarkka M."/>
            <person name="Buscot F."/>
            <person name="Kohler A."/>
            <person name="Nagy L.G."/>
            <person name="Floudas D."/>
            <person name="Copeland A."/>
            <person name="Barry K.W."/>
            <person name="Cichocki N."/>
            <person name="Veneault-Fourrey C."/>
            <person name="LaButti K."/>
            <person name="Lindquist E.A."/>
            <person name="Lipzen A."/>
            <person name="Lundell T."/>
            <person name="Morin E."/>
            <person name="Murat C."/>
            <person name="Sun H."/>
            <person name="Tunlid A."/>
            <person name="Henrissat B."/>
            <person name="Grigoriev I.V."/>
            <person name="Hibbett D.S."/>
            <person name="Martin F."/>
            <person name="Nordberg H.P."/>
            <person name="Cantor M.N."/>
            <person name="Hua S.X."/>
        </authorList>
    </citation>
    <scope>NUCLEOTIDE SEQUENCE [LARGE SCALE GENOMIC DNA]</scope>
    <source>
        <strain evidence="4 5">F 1598</strain>
    </source>
</reference>
<dbReference type="InterPro" id="IPR019775">
    <property type="entry name" value="WD40_repeat_CS"/>
</dbReference>
<dbReference type="InterPro" id="IPR036322">
    <property type="entry name" value="WD40_repeat_dom_sf"/>
</dbReference>
<dbReference type="OrthoDB" id="538223at2759"/>
<keyword evidence="5" id="KW-1185">Reference proteome</keyword>
<dbReference type="PROSITE" id="PS00678">
    <property type="entry name" value="WD_REPEATS_1"/>
    <property type="match status" value="1"/>
</dbReference>
<dbReference type="SMART" id="SM00320">
    <property type="entry name" value="WD40"/>
    <property type="match status" value="2"/>
</dbReference>
<dbReference type="PANTHER" id="PTHR22847:SF637">
    <property type="entry name" value="WD REPEAT DOMAIN 5B"/>
    <property type="match status" value="1"/>
</dbReference>
<dbReference type="GO" id="GO:1990234">
    <property type="term" value="C:transferase complex"/>
    <property type="evidence" value="ECO:0007669"/>
    <property type="project" value="UniProtKB-ARBA"/>
</dbReference>
<proteinExistence type="predicted"/>
<dbReference type="Gene3D" id="2.130.10.10">
    <property type="entry name" value="YVTN repeat-like/Quinoprotein amine dehydrogenase"/>
    <property type="match status" value="1"/>
</dbReference>
<dbReference type="HOGENOM" id="CLU_000288_6_0_1"/>
<dbReference type="PROSITE" id="PS50082">
    <property type="entry name" value="WD_REPEATS_2"/>
    <property type="match status" value="2"/>
</dbReference>
<dbReference type="PROSITE" id="PS50294">
    <property type="entry name" value="WD_REPEATS_REGION"/>
    <property type="match status" value="2"/>
</dbReference>
<evidence type="ECO:0000256" key="2">
    <source>
        <dbReference type="ARBA" id="ARBA00022737"/>
    </source>
</evidence>
<feature type="repeat" description="WD" evidence="3">
    <location>
        <begin position="532"/>
        <end position="560"/>
    </location>
</feature>
<dbReference type="EMBL" id="KN833063">
    <property type="protein sequence ID" value="KIM74301.1"/>
    <property type="molecule type" value="Genomic_DNA"/>
</dbReference>
<evidence type="ECO:0000313" key="5">
    <source>
        <dbReference type="Proteomes" id="UP000054166"/>
    </source>
</evidence>
<dbReference type="PANTHER" id="PTHR22847">
    <property type="entry name" value="WD40 REPEAT PROTEIN"/>
    <property type="match status" value="1"/>
</dbReference>
<dbReference type="STRING" id="765440.A0A0C3F2Z0"/>
<dbReference type="InterPro" id="IPR001680">
    <property type="entry name" value="WD40_rpt"/>
</dbReference>
<sequence>MSDLTGDNMEDARLVASKLSSLPIVNEADGVTNLASTVSNQTGLATSLRSLLGKVEMLVKIGDEVTKIHPYVNFAWQVLSLGFKMVQVQQHQDQRILDLITTMEDTYLTLAYQLAVFDDSIGAEISWTVEIIPQIAEMPLDFQFTNLLSAQALKWAEWSKGPVVMALSKGFLDLPSFMRVIVVSQPETDIEDTLTSHEAVHLCRLDIDSATTQEDISEFLRHRFSYIRRKMRHSQLNTDWPSDDKIRSLTNSTGGLFVWVLTACLYIQSHDPDEWLNELITQQSKVDSSRPFVQLDRLYKTGLQSAGLWDNDSFHTDCCSIFGATLCTRIPLSHSMIDSLLALPRSQSSLESISCLGCGGKPWSIDLELYNKMLTHHCIQFLDNTLRENICGLTLLNPVQNESPSEAMSYACKFWVEHICLITHATDGIEDLIYEFLGWHLLHLMEALAVLKSHSNTIQLLQNLLDWLQKSSPTHTDHHQLVVKMLPPLQGHNSSILSVAFSPDGSKIISGSVDKTIRIWDVSTGVKMLPLLQGHNEAVYSVAFSPDGSKIVSGSVDKTI</sequence>
<evidence type="ECO:0000256" key="1">
    <source>
        <dbReference type="ARBA" id="ARBA00022574"/>
    </source>
</evidence>
<gene>
    <name evidence="4" type="ORF">PILCRDRAFT_14564</name>
</gene>
<dbReference type="Proteomes" id="UP000054166">
    <property type="component" value="Unassembled WGS sequence"/>
</dbReference>
<protein>
    <submittedName>
        <fullName evidence="4">Uncharacterized protein</fullName>
    </submittedName>
</protein>
<reference evidence="5" key="2">
    <citation type="submission" date="2015-01" db="EMBL/GenBank/DDBJ databases">
        <title>Evolutionary Origins and Diversification of the Mycorrhizal Mutualists.</title>
        <authorList>
            <consortium name="DOE Joint Genome Institute"/>
            <consortium name="Mycorrhizal Genomics Consortium"/>
            <person name="Kohler A."/>
            <person name="Kuo A."/>
            <person name="Nagy L.G."/>
            <person name="Floudas D."/>
            <person name="Copeland A."/>
            <person name="Barry K.W."/>
            <person name="Cichocki N."/>
            <person name="Veneault-Fourrey C."/>
            <person name="LaButti K."/>
            <person name="Lindquist E.A."/>
            <person name="Lipzen A."/>
            <person name="Lundell T."/>
            <person name="Morin E."/>
            <person name="Murat C."/>
            <person name="Riley R."/>
            <person name="Ohm R."/>
            <person name="Sun H."/>
            <person name="Tunlid A."/>
            <person name="Henrissat B."/>
            <person name="Grigoriev I.V."/>
            <person name="Hibbett D.S."/>
            <person name="Martin F."/>
        </authorList>
    </citation>
    <scope>NUCLEOTIDE SEQUENCE [LARGE SCALE GENOMIC DNA]</scope>
    <source>
        <strain evidence="5">F 1598</strain>
    </source>
</reference>
<keyword evidence="2" id="KW-0677">Repeat</keyword>
<dbReference type="InParanoid" id="A0A0C3F2Z0"/>
<dbReference type="Pfam" id="PF00400">
    <property type="entry name" value="WD40"/>
    <property type="match status" value="2"/>
</dbReference>
<feature type="repeat" description="WD" evidence="3">
    <location>
        <begin position="489"/>
        <end position="530"/>
    </location>
</feature>
<organism evidence="4 5">
    <name type="scientific">Piloderma croceum (strain F 1598)</name>
    <dbReference type="NCBI Taxonomy" id="765440"/>
    <lineage>
        <taxon>Eukaryota</taxon>
        <taxon>Fungi</taxon>
        <taxon>Dikarya</taxon>
        <taxon>Basidiomycota</taxon>
        <taxon>Agaricomycotina</taxon>
        <taxon>Agaricomycetes</taxon>
        <taxon>Agaricomycetidae</taxon>
        <taxon>Atheliales</taxon>
        <taxon>Atheliaceae</taxon>
        <taxon>Piloderma</taxon>
    </lineage>
</organism>